<dbReference type="EMBL" id="SSMC01000004">
    <property type="protein sequence ID" value="THD65757.1"/>
    <property type="molecule type" value="Genomic_DNA"/>
</dbReference>
<keyword evidence="4" id="KW-1185">Reference proteome</keyword>
<dbReference type="InterPro" id="IPR002201">
    <property type="entry name" value="Glyco_trans_9"/>
</dbReference>
<dbReference type="PANTHER" id="PTHR30160:SF7">
    <property type="entry name" value="ADP-HEPTOSE--LPS HEPTOSYLTRANSFERASE 2"/>
    <property type="match status" value="1"/>
</dbReference>
<name>A0A4S3LY98_9FLAO</name>
<dbReference type="PANTHER" id="PTHR30160">
    <property type="entry name" value="TETRAACYLDISACCHARIDE 4'-KINASE-RELATED"/>
    <property type="match status" value="1"/>
</dbReference>
<reference evidence="3 4" key="1">
    <citation type="submission" date="2019-04" db="EMBL/GenBank/DDBJ databases">
        <title>Draft genome sequence of Robertkochia marina CC-AMO-30D.</title>
        <authorList>
            <person name="Hameed A."/>
            <person name="Lin S.-Y."/>
            <person name="Shahina M."/>
            <person name="Lai W.-A."/>
            <person name="Young C.-C."/>
        </authorList>
    </citation>
    <scope>NUCLEOTIDE SEQUENCE [LARGE SCALE GENOMIC DNA]</scope>
    <source>
        <strain evidence="3 4">CC-AMO-30D</strain>
    </source>
</reference>
<keyword evidence="1" id="KW-0328">Glycosyltransferase</keyword>
<dbReference type="GO" id="GO:0005829">
    <property type="term" value="C:cytosol"/>
    <property type="evidence" value="ECO:0007669"/>
    <property type="project" value="TreeGrafter"/>
</dbReference>
<dbReference type="SUPFAM" id="SSF53756">
    <property type="entry name" value="UDP-Glycosyltransferase/glycogen phosphorylase"/>
    <property type="match status" value="1"/>
</dbReference>
<dbReference type="InterPro" id="IPR051199">
    <property type="entry name" value="LPS_LOS_Heptosyltrfase"/>
</dbReference>
<organism evidence="3 4">
    <name type="scientific">Robertkochia marina</name>
    <dbReference type="NCBI Taxonomy" id="1227945"/>
    <lineage>
        <taxon>Bacteria</taxon>
        <taxon>Pseudomonadati</taxon>
        <taxon>Bacteroidota</taxon>
        <taxon>Flavobacteriia</taxon>
        <taxon>Flavobacteriales</taxon>
        <taxon>Flavobacteriaceae</taxon>
        <taxon>Robertkochia</taxon>
    </lineage>
</organism>
<evidence type="ECO:0000256" key="2">
    <source>
        <dbReference type="ARBA" id="ARBA00022679"/>
    </source>
</evidence>
<keyword evidence="2 3" id="KW-0808">Transferase</keyword>
<gene>
    <name evidence="3" type="ORF">E7Z59_14315</name>
</gene>
<sequence length="356" mass="41253">MKFLVIQQKMIGDVLTSSILCDNLKREFPDAVVHYMAHKHTTAVIENHPSIDRIIRFDPELRNNKFRFYHYVKELDKEEYDAIIDVYAKIETSLIALWSRSPKSIGYYKWYSAFAYTHPVKRWKESKYGLGLAIEHRLQLLQPLLNGKSMEEMIHKPKIHLTREEKQEALALMQAHGLDADEQPFMISILGSGANKSYPADHMARFLDELAAATKRAMLFNYIPNQYEQVKEIYDLCKPETRERIKLDLFANSLRGFIALLSYCKALIGNEGGAVNMAKALDIPTFSIFSPWIPKGDWAIFEDGQNRSVHLRDFQPERFNNVKSKALKAKSNELYRAYSPELIFPALKEFLQEIRG</sequence>
<dbReference type="OrthoDB" id="9772349at2"/>
<dbReference type="RefSeq" id="WP_136337041.1">
    <property type="nucleotide sequence ID" value="NZ_QXMP01000002.1"/>
</dbReference>
<evidence type="ECO:0000313" key="3">
    <source>
        <dbReference type="EMBL" id="THD65757.1"/>
    </source>
</evidence>
<comment type="caution">
    <text evidence="3">The sequence shown here is derived from an EMBL/GenBank/DDBJ whole genome shotgun (WGS) entry which is preliminary data.</text>
</comment>
<dbReference type="CDD" id="cd03789">
    <property type="entry name" value="GT9_LPS_heptosyltransferase"/>
    <property type="match status" value="1"/>
</dbReference>
<evidence type="ECO:0000313" key="4">
    <source>
        <dbReference type="Proteomes" id="UP000305939"/>
    </source>
</evidence>
<dbReference type="GO" id="GO:0008713">
    <property type="term" value="F:ADP-heptose-lipopolysaccharide heptosyltransferase activity"/>
    <property type="evidence" value="ECO:0007669"/>
    <property type="project" value="TreeGrafter"/>
</dbReference>
<dbReference type="Gene3D" id="3.40.50.2000">
    <property type="entry name" value="Glycogen Phosphorylase B"/>
    <property type="match status" value="2"/>
</dbReference>
<proteinExistence type="predicted"/>
<dbReference type="Pfam" id="PF01075">
    <property type="entry name" value="Glyco_transf_9"/>
    <property type="match status" value="1"/>
</dbReference>
<evidence type="ECO:0000256" key="1">
    <source>
        <dbReference type="ARBA" id="ARBA00022676"/>
    </source>
</evidence>
<accession>A0A4S3LY98</accession>
<dbReference type="AlphaFoldDB" id="A0A4S3LY98"/>
<dbReference type="Proteomes" id="UP000305939">
    <property type="component" value="Unassembled WGS sequence"/>
</dbReference>
<protein>
    <submittedName>
        <fullName evidence="3">Lipopolysaccharide heptosyltransferase family protein</fullName>
    </submittedName>
</protein>
<dbReference type="GO" id="GO:0009244">
    <property type="term" value="P:lipopolysaccharide core region biosynthetic process"/>
    <property type="evidence" value="ECO:0007669"/>
    <property type="project" value="TreeGrafter"/>
</dbReference>